<evidence type="ECO:0000313" key="1">
    <source>
        <dbReference type="EMBL" id="GAA4678998.1"/>
    </source>
</evidence>
<keyword evidence="2" id="KW-1185">Reference proteome</keyword>
<sequence>MEVESDPSTGRTALRITGDARATARVIDSAGRSVVGGPLFDGKNTFVFTTPRSETTYDVTQHVGGESSPARTVTVAAGEGDGVPSPPRVAVPPLSGTRVVLDVEAAPQSFVQIRDSQKTIRATALLGATGRRQLAVDVPAGQETRLQVTATLGAHESAARKILVAPAPVIATDWSGTTGAILRIARGSGDVTIYDSEGSEVAFRLGSSPTDSLVTVPLTGASTSFTAVRSSGGFDASPLPLDVASENTALAPPTVTEDAFGRVTLHGQPWSIVTVTPAEGEPLTARITSAGATGPLALEAGVTHEARLSVERDESSALVFTP</sequence>
<comment type="caution">
    <text evidence="1">The sequence shown here is derived from an EMBL/GenBank/DDBJ whole genome shotgun (WGS) entry which is preliminary data.</text>
</comment>
<name>A0ABP8W3M8_9MICO</name>
<gene>
    <name evidence="1" type="ORF">GCM10025780_24990</name>
</gene>
<proteinExistence type="predicted"/>
<organism evidence="1 2">
    <name type="scientific">Frondihabitans cladoniiphilus</name>
    <dbReference type="NCBI Taxonomy" id="715785"/>
    <lineage>
        <taxon>Bacteria</taxon>
        <taxon>Bacillati</taxon>
        <taxon>Actinomycetota</taxon>
        <taxon>Actinomycetes</taxon>
        <taxon>Micrococcales</taxon>
        <taxon>Microbacteriaceae</taxon>
        <taxon>Frondihabitans</taxon>
    </lineage>
</organism>
<dbReference type="Proteomes" id="UP001501295">
    <property type="component" value="Unassembled WGS sequence"/>
</dbReference>
<protein>
    <submittedName>
        <fullName evidence="1">Uncharacterized protein</fullName>
    </submittedName>
</protein>
<reference evidence="2" key="1">
    <citation type="journal article" date="2019" name="Int. J. Syst. Evol. Microbiol.">
        <title>The Global Catalogue of Microorganisms (GCM) 10K type strain sequencing project: providing services to taxonomists for standard genome sequencing and annotation.</title>
        <authorList>
            <consortium name="The Broad Institute Genomics Platform"/>
            <consortium name="The Broad Institute Genome Sequencing Center for Infectious Disease"/>
            <person name="Wu L."/>
            <person name="Ma J."/>
        </authorList>
    </citation>
    <scope>NUCLEOTIDE SEQUENCE [LARGE SCALE GENOMIC DNA]</scope>
    <source>
        <strain evidence="2">JCM 18956</strain>
    </source>
</reference>
<accession>A0ABP8W3M8</accession>
<dbReference type="RefSeq" id="WP_345376230.1">
    <property type="nucleotide sequence ID" value="NZ_BAABLM010000005.1"/>
</dbReference>
<dbReference type="EMBL" id="BAABLM010000005">
    <property type="protein sequence ID" value="GAA4678998.1"/>
    <property type="molecule type" value="Genomic_DNA"/>
</dbReference>
<evidence type="ECO:0000313" key="2">
    <source>
        <dbReference type="Proteomes" id="UP001501295"/>
    </source>
</evidence>